<keyword evidence="8" id="KW-0597">Phosphoprotein</keyword>
<evidence type="ECO:0000256" key="16">
    <source>
        <dbReference type="ARBA" id="ARBA00023014"/>
    </source>
</evidence>
<evidence type="ECO:0000256" key="13">
    <source>
        <dbReference type="ARBA" id="ARBA00022840"/>
    </source>
</evidence>
<name>A0A8J2TQV8_9BACI</name>
<dbReference type="PROSITE" id="PS50109">
    <property type="entry name" value="HIS_KIN"/>
    <property type="match status" value="1"/>
</dbReference>
<gene>
    <name evidence="22" type="ORF">GCM10010978_31870</name>
</gene>
<evidence type="ECO:0000256" key="20">
    <source>
        <dbReference type="SAM" id="Phobius"/>
    </source>
</evidence>
<dbReference type="InterPro" id="IPR050482">
    <property type="entry name" value="Sensor_HK_TwoCompSys"/>
</dbReference>
<keyword evidence="10" id="KW-0479">Metal-binding</keyword>
<reference evidence="22" key="2">
    <citation type="submission" date="2020-09" db="EMBL/GenBank/DDBJ databases">
        <authorList>
            <person name="Sun Q."/>
            <person name="Zhou Y."/>
        </authorList>
    </citation>
    <scope>NUCLEOTIDE SEQUENCE</scope>
    <source>
        <strain evidence="22">CGMCC 1.12360</strain>
    </source>
</reference>
<comment type="cofactor">
    <cofactor evidence="2">
        <name>[4Fe-4S] cluster</name>
        <dbReference type="ChEBI" id="CHEBI:49883"/>
    </cofactor>
</comment>
<evidence type="ECO:0000256" key="2">
    <source>
        <dbReference type="ARBA" id="ARBA00001966"/>
    </source>
</evidence>
<evidence type="ECO:0000256" key="1">
    <source>
        <dbReference type="ARBA" id="ARBA00000085"/>
    </source>
</evidence>
<evidence type="ECO:0000256" key="4">
    <source>
        <dbReference type="ARBA" id="ARBA00012438"/>
    </source>
</evidence>
<keyword evidence="9" id="KW-0808">Transferase</keyword>
<feature type="coiled-coil region" evidence="19">
    <location>
        <begin position="359"/>
        <end position="393"/>
    </location>
</feature>
<keyword evidence="6" id="KW-0004">4Fe-4S</keyword>
<dbReference type="GO" id="GO:0051539">
    <property type="term" value="F:4 iron, 4 sulfur cluster binding"/>
    <property type="evidence" value="ECO:0007669"/>
    <property type="project" value="UniProtKB-KW"/>
</dbReference>
<evidence type="ECO:0000256" key="14">
    <source>
        <dbReference type="ARBA" id="ARBA00023004"/>
    </source>
</evidence>
<keyword evidence="11" id="KW-0547">Nucleotide-binding</keyword>
<dbReference type="EC" id="2.7.13.3" evidence="4"/>
<evidence type="ECO:0000256" key="17">
    <source>
        <dbReference type="ARBA" id="ARBA00024827"/>
    </source>
</evidence>
<proteinExistence type="predicted"/>
<dbReference type="SUPFAM" id="SSF55874">
    <property type="entry name" value="ATPase domain of HSP90 chaperone/DNA topoisomerase II/histidine kinase"/>
    <property type="match status" value="1"/>
</dbReference>
<keyword evidence="7" id="KW-0963">Cytoplasm</keyword>
<dbReference type="GO" id="GO:0046872">
    <property type="term" value="F:metal ion binding"/>
    <property type="evidence" value="ECO:0007669"/>
    <property type="project" value="UniProtKB-KW"/>
</dbReference>
<keyword evidence="12" id="KW-0418">Kinase</keyword>
<evidence type="ECO:0000256" key="6">
    <source>
        <dbReference type="ARBA" id="ARBA00022485"/>
    </source>
</evidence>
<dbReference type="EMBL" id="BMEV01000101">
    <property type="protein sequence ID" value="GFZ90563.1"/>
    <property type="molecule type" value="Genomic_DNA"/>
</dbReference>
<dbReference type="GO" id="GO:0016020">
    <property type="term" value="C:membrane"/>
    <property type="evidence" value="ECO:0007669"/>
    <property type="project" value="InterPro"/>
</dbReference>
<dbReference type="InterPro" id="IPR011712">
    <property type="entry name" value="Sig_transdc_His_kin_sub3_dim/P"/>
</dbReference>
<sequence length="593" mass="68554">MKKPSHKKDQAKKSQKLIIWGMGIGIFILILSISSVIQNNQESEVVSRQLKGATYNLLLKDLLREVQICRGIAGKNFSGNDGEKFDIADQIKTVDERFQHLQEYDAKVKNILETTTLYELRAEWESIKENMENIAPEAMEKQITIFVGKILNFIVEISDQTNLMISNDLSVHYLVHDVVDVLPDMSENFAIMRLEGRKVLENKRITEEQIKQLSYSFSHVKHSLKEVEHGSDLLFSESPSVKKEIEPISIKFLQKSEDFLKVIEDEIFSGIFSKSPEQFFAIATDTIDHVFLLYEAETNELEQYLSNELGKLRWERLLFSLVSIISVIFLIYSLYHLYRSMKRTVDEVKVKMNRIAAGKRRVEEKFKETEHRLQEIERKFSQAILEAHEEERKRVSGELHDGIGQALYSILTLLRVIERETNEEKRRQYVQQTKDITSDAMKEVKQISRSLRPSALDDLGFIPALRSFIEDYENMYETKVTFVYEGIEGRLHPNIETALYRICQEAFTNIAKHAEATKIQVALHNEKQHLSLTIKDDGNGFNHQEEYSPGLGLYSMKERAQGAGGTFHVFSEKNEGTTIKVTVPKQYIRQESL</sequence>
<keyword evidence="15" id="KW-0902">Two-component regulatory system</keyword>
<dbReference type="GO" id="GO:0005524">
    <property type="term" value="F:ATP binding"/>
    <property type="evidence" value="ECO:0007669"/>
    <property type="project" value="UniProtKB-KW"/>
</dbReference>
<evidence type="ECO:0000256" key="18">
    <source>
        <dbReference type="ARBA" id="ARBA00030800"/>
    </source>
</evidence>
<dbReference type="CDD" id="cd16917">
    <property type="entry name" value="HATPase_UhpB-NarQ-NarX-like"/>
    <property type="match status" value="1"/>
</dbReference>
<keyword evidence="13" id="KW-0067">ATP-binding</keyword>
<keyword evidence="20" id="KW-0812">Transmembrane</keyword>
<evidence type="ECO:0000256" key="12">
    <source>
        <dbReference type="ARBA" id="ARBA00022777"/>
    </source>
</evidence>
<evidence type="ECO:0000256" key="9">
    <source>
        <dbReference type="ARBA" id="ARBA00022679"/>
    </source>
</evidence>
<keyword evidence="20" id="KW-0472">Membrane</keyword>
<dbReference type="PANTHER" id="PTHR24421">
    <property type="entry name" value="NITRATE/NITRITE SENSOR PROTEIN NARX-RELATED"/>
    <property type="match status" value="1"/>
</dbReference>
<dbReference type="SMART" id="SM00387">
    <property type="entry name" value="HATPase_c"/>
    <property type="match status" value="1"/>
</dbReference>
<dbReference type="Gene3D" id="3.30.565.10">
    <property type="entry name" value="Histidine kinase-like ATPase, C-terminal domain"/>
    <property type="match status" value="1"/>
</dbReference>
<keyword evidence="23" id="KW-1185">Reference proteome</keyword>
<keyword evidence="20" id="KW-1133">Transmembrane helix</keyword>
<dbReference type="Gene3D" id="1.20.5.1930">
    <property type="match status" value="1"/>
</dbReference>
<evidence type="ECO:0000256" key="15">
    <source>
        <dbReference type="ARBA" id="ARBA00023012"/>
    </source>
</evidence>
<keyword evidence="14" id="KW-0408">Iron</keyword>
<reference evidence="22" key="1">
    <citation type="journal article" date="2014" name="Int. J. Syst. Evol. Microbiol.">
        <title>Complete genome sequence of Corynebacterium casei LMG S-19264T (=DSM 44701T), isolated from a smear-ripened cheese.</title>
        <authorList>
            <consortium name="US DOE Joint Genome Institute (JGI-PGF)"/>
            <person name="Walter F."/>
            <person name="Albersmeier A."/>
            <person name="Kalinowski J."/>
            <person name="Ruckert C."/>
        </authorList>
    </citation>
    <scope>NUCLEOTIDE SEQUENCE</scope>
    <source>
        <strain evidence="22">CGMCC 1.12360</strain>
    </source>
</reference>
<comment type="caution">
    <text evidence="22">The sequence shown here is derived from an EMBL/GenBank/DDBJ whole genome shotgun (WGS) entry which is preliminary data.</text>
</comment>
<accession>A0A8J2TQV8</accession>
<dbReference type="GO" id="GO:0000155">
    <property type="term" value="F:phosphorelay sensor kinase activity"/>
    <property type="evidence" value="ECO:0007669"/>
    <property type="project" value="InterPro"/>
</dbReference>
<dbReference type="PRINTS" id="PR00344">
    <property type="entry name" value="BCTRLSENSOR"/>
</dbReference>
<evidence type="ECO:0000256" key="7">
    <source>
        <dbReference type="ARBA" id="ARBA00022490"/>
    </source>
</evidence>
<feature type="domain" description="Histidine kinase" evidence="21">
    <location>
        <begin position="499"/>
        <end position="587"/>
    </location>
</feature>
<evidence type="ECO:0000313" key="22">
    <source>
        <dbReference type="EMBL" id="GFZ90563.1"/>
    </source>
</evidence>
<comment type="catalytic activity">
    <reaction evidence="1">
        <text>ATP + protein L-histidine = ADP + protein N-phospho-L-histidine.</text>
        <dbReference type="EC" id="2.7.13.3"/>
    </reaction>
</comment>
<dbReference type="InterPro" id="IPR005467">
    <property type="entry name" value="His_kinase_dom"/>
</dbReference>
<dbReference type="Pfam" id="PF07730">
    <property type="entry name" value="HisKA_3"/>
    <property type="match status" value="1"/>
</dbReference>
<evidence type="ECO:0000259" key="21">
    <source>
        <dbReference type="PROSITE" id="PS50109"/>
    </source>
</evidence>
<feature type="transmembrane region" description="Helical" evidence="20">
    <location>
        <begin position="17"/>
        <end position="37"/>
    </location>
</feature>
<dbReference type="InterPro" id="IPR036890">
    <property type="entry name" value="HATPase_C_sf"/>
</dbReference>
<dbReference type="GO" id="GO:0046983">
    <property type="term" value="F:protein dimerization activity"/>
    <property type="evidence" value="ECO:0007669"/>
    <property type="project" value="InterPro"/>
</dbReference>
<dbReference type="Pfam" id="PF02518">
    <property type="entry name" value="HATPase_c"/>
    <property type="match status" value="1"/>
</dbReference>
<evidence type="ECO:0000256" key="8">
    <source>
        <dbReference type="ARBA" id="ARBA00022553"/>
    </source>
</evidence>
<evidence type="ECO:0000256" key="19">
    <source>
        <dbReference type="SAM" id="Coils"/>
    </source>
</evidence>
<dbReference type="AlphaFoldDB" id="A0A8J2TQV8"/>
<evidence type="ECO:0000256" key="5">
    <source>
        <dbReference type="ARBA" id="ARBA00017322"/>
    </source>
</evidence>
<evidence type="ECO:0000313" key="23">
    <source>
        <dbReference type="Proteomes" id="UP000602050"/>
    </source>
</evidence>
<comment type="subcellular location">
    <subcellularLocation>
        <location evidence="3">Cytoplasm</location>
    </subcellularLocation>
</comment>
<keyword evidence="19" id="KW-0175">Coiled coil</keyword>
<comment type="function">
    <text evidence="17">Member of the two-component regulatory system NreB/NreC involved in the control of dissimilatory nitrate/nitrite reduction in response to oxygen. NreB functions as a direct oxygen sensor histidine kinase which is autophosphorylated, in the absence of oxygen, probably at the conserved histidine residue, and transfers its phosphate group probably to a conserved aspartate residue of NreC. NreB/NreC activates the expression of the nitrate (narGHJI) and nitrite (nir) reductase operons, as well as the putative nitrate transporter gene narT.</text>
</comment>
<feature type="transmembrane region" description="Helical" evidence="20">
    <location>
        <begin position="317"/>
        <end position="335"/>
    </location>
</feature>
<dbReference type="PANTHER" id="PTHR24421:SF10">
    <property type="entry name" value="NITRATE_NITRITE SENSOR PROTEIN NARQ"/>
    <property type="match status" value="1"/>
</dbReference>
<dbReference type="InterPro" id="IPR003594">
    <property type="entry name" value="HATPase_dom"/>
</dbReference>
<evidence type="ECO:0000256" key="10">
    <source>
        <dbReference type="ARBA" id="ARBA00022723"/>
    </source>
</evidence>
<evidence type="ECO:0000256" key="3">
    <source>
        <dbReference type="ARBA" id="ARBA00004496"/>
    </source>
</evidence>
<protein>
    <recommendedName>
        <fullName evidence="5">Oxygen sensor histidine kinase NreB</fullName>
        <ecNumber evidence="4">2.7.13.3</ecNumber>
    </recommendedName>
    <alternativeName>
        <fullName evidence="18">Nitrogen regulation protein B</fullName>
    </alternativeName>
</protein>
<dbReference type="InterPro" id="IPR004358">
    <property type="entry name" value="Sig_transdc_His_kin-like_C"/>
</dbReference>
<evidence type="ECO:0000256" key="11">
    <source>
        <dbReference type="ARBA" id="ARBA00022741"/>
    </source>
</evidence>
<keyword evidence="16" id="KW-0411">Iron-sulfur</keyword>
<dbReference type="GO" id="GO:0005737">
    <property type="term" value="C:cytoplasm"/>
    <property type="evidence" value="ECO:0007669"/>
    <property type="project" value="UniProtKB-SubCell"/>
</dbReference>
<organism evidence="22 23">
    <name type="scientific">Compostibacillus humi</name>
    <dbReference type="NCBI Taxonomy" id="1245525"/>
    <lineage>
        <taxon>Bacteria</taxon>
        <taxon>Bacillati</taxon>
        <taxon>Bacillota</taxon>
        <taxon>Bacilli</taxon>
        <taxon>Bacillales</taxon>
        <taxon>Bacillaceae</taxon>
        <taxon>Compostibacillus</taxon>
    </lineage>
</organism>
<dbReference type="Proteomes" id="UP000602050">
    <property type="component" value="Unassembled WGS sequence"/>
</dbReference>
<dbReference type="RefSeq" id="WP_188393382.1">
    <property type="nucleotide sequence ID" value="NZ_BMEV01000101.1"/>
</dbReference>